<evidence type="ECO:0000313" key="7">
    <source>
        <dbReference type="EMBL" id="PIL19809.1"/>
    </source>
</evidence>
<evidence type="ECO:0000256" key="1">
    <source>
        <dbReference type="ARBA" id="ARBA00006594"/>
    </source>
</evidence>
<comment type="catalytic activity">
    <reaction evidence="5">
        <text>a 2'-deoxyadenosine in DNA + S-adenosyl-L-methionine = an N(6)-methyl-2'-deoxyadenosine in DNA + S-adenosyl-L-homocysteine + H(+)</text>
        <dbReference type="Rhea" id="RHEA:15197"/>
        <dbReference type="Rhea" id="RHEA-COMP:12418"/>
        <dbReference type="Rhea" id="RHEA-COMP:12419"/>
        <dbReference type="ChEBI" id="CHEBI:15378"/>
        <dbReference type="ChEBI" id="CHEBI:57856"/>
        <dbReference type="ChEBI" id="CHEBI:59789"/>
        <dbReference type="ChEBI" id="CHEBI:90615"/>
        <dbReference type="ChEBI" id="CHEBI:90616"/>
        <dbReference type="EC" id="2.1.1.72"/>
    </reaction>
</comment>
<dbReference type="GO" id="GO:0003677">
    <property type="term" value="F:DNA binding"/>
    <property type="evidence" value="ECO:0007669"/>
    <property type="project" value="InterPro"/>
</dbReference>
<dbReference type="InterPro" id="IPR050953">
    <property type="entry name" value="N4_N6_ade-DNA_methylase"/>
</dbReference>
<keyword evidence="8" id="KW-1185">Reference proteome</keyword>
<evidence type="ECO:0000256" key="3">
    <source>
        <dbReference type="ARBA" id="ARBA00022603"/>
    </source>
</evidence>
<dbReference type="EMBL" id="AWWI01000084">
    <property type="protein sequence ID" value="PIL19809.1"/>
    <property type="molecule type" value="Genomic_DNA"/>
</dbReference>
<comment type="caution">
    <text evidence="7">The sequence shown here is derived from an EMBL/GenBank/DDBJ whole genome shotgun (WGS) entry which is preliminary data.</text>
</comment>
<evidence type="ECO:0000313" key="8">
    <source>
        <dbReference type="Proteomes" id="UP000231259"/>
    </source>
</evidence>
<dbReference type="InterPro" id="IPR003356">
    <property type="entry name" value="DNA_methylase_A-5"/>
</dbReference>
<dbReference type="SUPFAM" id="SSF53335">
    <property type="entry name" value="S-adenosyl-L-methionine-dependent methyltransferases"/>
    <property type="match status" value="1"/>
</dbReference>
<dbReference type="Proteomes" id="UP000231259">
    <property type="component" value="Unassembled WGS sequence"/>
</dbReference>
<feature type="domain" description="DNA methylase adenine-specific" evidence="6">
    <location>
        <begin position="262"/>
        <end position="421"/>
    </location>
</feature>
<dbReference type="Gene3D" id="3.40.50.150">
    <property type="entry name" value="Vaccinia Virus protein VP39"/>
    <property type="match status" value="1"/>
</dbReference>
<accession>A0A2G8RE20</accession>
<evidence type="ECO:0000256" key="2">
    <source>
        <dbReference type="ARBA" id="ARBA00011900"/>
    </source>
</evidence>
<dbReference type="RefSeq" id="WP_099911239.1">
    <property type="nucleotide sequence ID" value="NZ_AWWI01000084.1"/>
</dbReference>
<proteinExistence type="inferred from homology"/>
<dbReference type="PANTHER" id="PTHR33841">
    <property type="entry name" value="DNA METHYLTRANSFERASE YEEA-RELATED"/>
    <property type="match status" value="1"/>
</dbReference>
<keyword evidence="3" id="KW-0489">Methyltransferase</keyword>
<dbReference type="GO" id="GO:0032259">
    <property type="term" value="P:methylation"/>
    <property type="evidence" value="ECO:0007669"/>
    <property type="project" value="UniProtKB-KW"/>
</dbReference>
<organism evidence="7 8">
    <name type="scientific">Puniceibacterium antarcticum</name>
    <dbReference type="NCBI Taxonomy" id="1206336"/>
    <lineage>
        <taxon>Bacteria</taxon>
        <taxon>Pseudomonadati</taxon>
        <taxon>Pseudomonadota</taxon>
        <taxon>Alphaproteobacteria</taxon>
        <taxon>Rhodobacterales</taxon>
        <taxon>Paracoccaceae</taxon>
        <taxon>Puniceibacterium</taxon>
    </lineage>
</organism>
<dbReference type="InterPro" id="IPR029063">
    <property type="entry name" value="SAM-dependent_MTases_sf"/>
</dbReference>
<keyword evidence="4" id="KW-0808">Transferase</keyword>
<sequence length="828" mass="92472">MNAVDHIAKAARDTGYRSEAVVTDYSFADVLAENNPTRTVQLAAFTRTPPSYRSAALAVVHGEGRKAIDVVNEHRALGAPLLFVINQDDVTVWEVRSKVPPRAIETVDHAGIEDLFNRHRATWHPDAIHRAKSVGSSEDGHQLDFVDLGLLPTIEGEIHVKLGRLLVETLDLSQKASEGETLDARTLFRVVFRLLAAKVLEDRRHPYAAGWNADDLSSVLAGIETYYSLGHIEGRWANELPAIFDAAWRHLRAGISFSNISSDDLAFVYENTLITPETRKVFGTHSTPRQVAEYVVQKLQLHDHKPEDLRIYEPFAGAGVFLVSALRHLRDLLPVEWSDEQRHDFLIKHISGDEVDAFACEVATLSLILADYPNHNGWHVKEADLFAGTTLADRISANNIILCNPPFEAFNAVDKSRYEIAGTTHSKAIAALSAALDSKPLALGFVLPRSFILERQFAEQRRRIESLYSSVEVLKLPDGIFGASDVETSAVIARDLRLTPAVSITLRSTEVAERDRSAFLKTGQTTVHRDLTRGVAEKPDGCLWIPPLNALWNYLSDNPRLGAVLNPRQGLQWYDQEQGRSENQKPGFELGFSNARNLQQYQPPKPMWLDFREDHIRRAFNHDWSKPKLIASATRLSRGAWCIGAFVDLEGVLCSQQFFGLWPVEHLSNSELFALSAVLNGPVANAFLAMNSPKDRFRVSVVRDVPIPGSLPKTLTELAEEYITRVNAASIFDHTDGDLAVLLAQIDAEVMRAYDLPLKLERQLLAYFEGSDRPVAHAWKHWNDSYPVPGLSLAERLSGRFNAGGDWVKKVFQPLPQSEIDLLRDYVA</sequence>
<evidence type="ECO:0000256" key="4">
    <source>
        <dbReference type="ARBA" id="ARBA00022679"/>
    </source>
</evidence>
<gene>
    <name evidence="7" type="ORF">P775_12680</name>
</gene>
<dbReference type="Pfam" id="PF02384">
    <property type="entry name" value="N6_Mtase"/>
    <property type="match status" value="1"/>
</dbReference>
<dbReference type="OrthoDB" id="9806213at2"/>
<protein>
    <recommendedName>
        <fullName evidence="2">site-specific DNA-methyltransferase (adenine-specific)</fullName>
        <ecNumber evidence="2">2.1.1.72</ecNumber>
    </recommendedName>
</protein>
<dbReference type="PRINTS" id="PR00507">
    <property type="entry name" value="N12N6MTFRASE"/>
</dbReference>
<dbReference type="PANTHER" id="PTHR33841:SF1">
    <property type="entry name" value="DNA METHYLTRANSFERASE A"/>
    <property type="match status" value="1"/>
</dbReference>
<reference evidence="7 8" key="1">
    <citation type="submission" date="2013-09" db="EMBL/GenBank/DDBJ databases">
        <title>Genome sequencing of Phaeobacter antarcticus sp. nov. SM1211.</title>
        <authorList>
            <person name="Zhang X.-Y."/>
            <person name="Liu C."/>
            <person name="Chen X.-L."/>
            <person name="Xie B.-B."/>
            <person name="Qin Q.-L."/>
            <person name="Rong J.-C."/>
            <person name="Zhang Y.-Z."/>
        </authorList>
    </citation>
    <scope>NUCLEOTIDE SEQUENCE [LARGE SCALE GENOMIC DNA]</scope>
    <source>
        <strain evidence="7 8">SM1211</strain>
    </source>
</reference>
<dbReference type="EC" id="2.1.1.72" evidence="2"/>
<evidence type="ECO:0000259" key="6">
    <source>
        <dbReference type="Pfam" id="PF02384"/>
    </source>
</evidence>
<comment type="similarity">
    <text evidence="1">Belongs to the N(4)/N(6)-methyltransferase family.</text>
</comment>
<dbReference type="GO" id="GO:0009007">
    <property type="term" value="F:site-specific DNA-methyltransferase (adenine-specific) activity"/>
    <property type="evidence" value="ECO:0007669"/>
    <property type="project" value="UniProtKB-EC"/>
</dbReference>
<dbReference type="AlphaFoldDB" id="A0A2G8RE20"/>
<name>A0A2G8RE20_9RHOB</name>
<evidence type="ECO:0000256" key="5">
    <source>
        <dbReference type="ARBA" id="ARBA00047942"/>
    </source>
</evidence>
<dbReference type="GO" id="GO:0008170">
    <property type="term" value="F:N-methyltransferase activity"/>
    <property type="evidence" value="ECO:0007669"/>
    <property type="project" value="InterPro"/>
</dbReference>